<proteinExistence type="predicted"/>
<sequence length="191" mass="21401">MNAIPSPLSLRRVTRALVACIGFMFCVLLVTIKLKIEHVPAKGCALFPFSVDNTFRNYGCYVHHTLWIAHPYMYIFTAISLLLQGFIPLTREFEMYVIYGMTMSLANIVAGGLLAPVVLFLFIASLYGLGSLVRFVHHKATSRKTATKMDRPKEGLQSKPARIKRRWSWSGSWAVGWSEGSDDDNEDGPNA</sequence>
<evidence type="ECO:0000313" key="4">
    <source>
        <dbReference type="Proteomes" id="UP001396898"/>
    </source>
</evidence>
<keyword evidence="2" id="KW-0472">Membrane</keyword>
<comment type="caution">
    <text evidence="3">The sequence shown here is derived from an EMBL/GenBank/DDBJ whole genome shotgun (WGS) entry which is preliminary data.</text>
</comment>
<feature type="transmembrane region" description="Helical" evidence="2">
    <location>
        <begin position="96"/>
        <end position="129"/>
    </location>
</feature>
<organism evidence="3 4">
    <name type="scientific">Apiospora marii</name>
    <dbReference type="NCBI Taxonomy" id="335849"/>
    <lineage>
        <taxon>Eukaryota</taxon>
        <taxon>Fungi</taxon>
        <taxon>Dikarya</taxon>
        <taxon>Ascomycota</taxon>
        <taxon>Pezizomycotina</taxon>
        <taxon>Sordariomycetes</taxon>
        <taxon>Xylariomycetidae</taxon>
        <taxon>Amphisphaeriales</taxon>
        <taxon>Apiosporaceae</taxon>
        <taxon>Apiospora</taxon>
    </lineage>
</organism>
<name>A0ABR1RJB5_9PEZI</name>
<evidence type="ECO:0000313" key="3">
    <source>
        <dbReference type="EMBL" id="KAK8012966.1"/>
    </source>
</evidence>
<keyword evidence="4" id="KW-1185">Reference proteome</keyword>
<dbReference type="EMBL" id="JAQQWI010000015">
    <property type="protein sequence ID" value="KAK8012966.1"/>
    <property type="molecule type" value="Genomic_DNA"/>
</dbReference>
<accession>A0ABR1RJB5</accession>
<evidence type="ECO:0000256" key="2">
    <source>
        <dbReference type="SAM" id="Phobius"/>
    </source>
</evidence>
<feature type="region of interest" description="Disordered" evidence="1">
    <location>
        <begin position="144"/>
        <end position="163"/>
    </location>
</feature>
<evidence type="ECO:0000256" key="1">
    <source>
        <dbReference type="SAM" id="MobiDB-lite"/>
    </source>
</evidence>
<feature type="compositionally biased region" description="Basic and acidic residues" evidence="1">
    <location>
        <begin position="147"/>
        <end position="156"/>
    </location>
</feature>
<keyword evidence="2" id="KW-0812">Transmembrane</keyword>
<reference evidence="3 4" key="1">
    <citation type="submission" date="2023-01" db="EMBL/GenBank/DDBJ databases">
        <title>Analysis of 21 Apiospora genomes using comparative genomics revels a genus with tremendous synthesis potential of carbohydrate active enzymes and secondary metabolites.</title>
        <authorList>
            <person name="Sorensen T."/>
        </authorList>
    </citation>
    <scope>NUCLEOTIDE SEQUENCE [LARGE SCALE GENOMIC DNA]</scope>
    <source>
        <strain evidence="3 4">CBS 20057</strain>
    </source>
</reference>
<gene>
    <name evidence="3" type="ORF">PG991_010341</name>
</gene>
<protein>
    <submittedName>
        <fullName evidence="3">Uncharacterized protein</fullName>
    </submittedName>
</protein>
<keyword evidence="2" id="KW-1133">Transmembrane helix</keyword>
<dbReference type="Proteomes" id="UP001396898">
    <property type="component" value="Unassembled WGS sequence"/>
</dbReference>
<feature type="transmembrane region" description="Helical" evidence="2">
    <location>
        <begin position="12"/>
        <end position="32"/>
    </location>
</feature>
<feature type="transmembrane region" description="Helical" evidence="2">
    <location>
        <begin position="72"/>
        <end position="90"/>
    </location>
</feature>